<dbReference type="FunFam" id="1.10.510.10:FF:000571">
    <property type="entry name" value="Maternal embryonic leucine zipper kinase"/>
    <property type="match status" value="1"/>
</dbReference>
<keyword evidence="2 3" id="KW-0067">ATP-binding</keyword>
<dbReference type="GO" id="GO:0005524">
    <property type="term" value="F:ATP binding"/>
    <property type="evidence" value="ECO:0007669"/>
    <property type="project" value="UniProtKB-UniRule"/>
</dbReference>
<dbReference type="InterPro" id="IPR000719">
    <property type="entry name" value="Prot_kinase_dom"/>
</dbReference>
<evidence type="ECO:0000256" key="4">
    <source>
        <dbReference type="RuleBase" id="RU000304"/>
    </source>
</evidence>
<dbReference type="PROSITE" id="PS00107">
    <property type="entry name" value="PROTEIN_KINASE_ATP"/>
    <property type="match status" value="1"/>
</dbReference>
<dbReference type="RefSeq" id="XP_018289279.1">
    <property type="nucleotide sequence ID" value="XM_018443783.1"/>
</dbReference>
<evidence type="ECO:0000313" key="7">
    <source>
        <dbReference type="Proteomes" id="UP000077315"/>
    </source>
</evidence>
<dbReference type="InterPro" id="IPR008271">
    <property type="entry name" value="Ser/Thr_kinase_AS"/>
</dbReference>
<feature type="domain" description="Protein kinase" evidence="5">
    <location>
        <begin position="8"/>
        <end position="269"/>
    </location>
</feature>
<protein>
    <recommendedName>
        <fullName evidence="5">Protein kinase domain-containing protein</fullName>
    </recommendedName>
</protein>
<sequence>EGDEIDDYVLNKIIGYGAFSTVRQGFCISDGRRVAIKVIQRPEPDHTNTAGQFDGLERELAIWQSIDHPNLVSIEKILETDYATYIVCDYCSQGNLLSHLINQPPMSLPEQENKVRVWFRQLCEAVQYLHQEIKVCHKDIKPENILLTDDGSIKLCDFGLSYNNYSQPENESAGGSLPYVSPEQILSRTPLTCPKTDVWSLGVVLYVMITRRLPFNDDYEPRLQQKILLGQFEMPENISPPLKDLFEHTLCVNIDNRYSVSQVLSSSWLQSPQPK</sequence>
<dbReference type="EMBL" id="KV440986">
    <property type="protein sequence ID" value="OAD71239.1"/>
    <property type="molecule type" value="Genomic_DNA"/>
</dbReference>
<keyword evidence="4" id="KW-0418">Kinase</keyword>
<evidence type="ECO:0000256" key="2">
    <source>
        <dbReference type="ARBA" id="ARBA00022840"/>
    </source>
</evidence>
<keyword evidence="7" id="KW-1185">Reference proteome</keyword>
<dbReference type="Gene3D" id="1.10.510.10">
    <property type="entry name" value="Transferase(Phosphotransferase) domain 1"/>
    <property type="match status" value="1"/>
</dbReference>
<dbReference type="PROSITE" id="PS00108">
    <property type="entry name" value="PROTEIN_KINASE_ST"/>
    <property type="match status" value="1"/>
</dbReference>
<dbReference type="GO" id="GO:0000226">
    <property type="term" value="P:microtubule cytoskeleton organization"/>
    <property type="evidence" value="ECO:0007669"/>
    <property type="project" value="TreeGrafter"/>
</dbReference>
<dbReference type="PIRSF" id="PIRSF000654">
    <property type="entry name" value="Integrin-linked_kinase"/>
    <property type="match status" value="1"/>
</dbReference>
<dbReference type="OrthoDB" id="4062651at2759"/>
<dbReference type="GO" id="GO:0035556">
    <property type="term" value="P:intracellular signal transduction"/>
    <property type="evidence" value="ECO:0007669"/>
    <property type="project" value="TreeGrafter"/>
</dbReference>
<dbReference type="InParanoid" id="A0A167LWM4"/>
<dbReference type="AlphaFoldDB" id="A0A167LWM4"/>
<dbReference type="InterPro" id="IPR011009">
    <property type="entry name" value="Kinase-like_dom_sf"/>
</dbReference>
<dbReference type="Proteomes" id="UP000077315">
    <property type="component" value="Unassembled WGS sequence"/>
</dbReference>
<dbReference type="InterPro" id="IPR017441">
    <property type="entry name" value="Protein_kinase_ATP_BS"/>
</dbReference>
<dbReference type="VEuPathDB" id="FungiDB:PHYBLDRAFT_92150"/>
<dbReference type="GeneID" id="29004688"/>
<organism evidence="6 7">
    <name type="scientific">Phycomyces blakesleeanus (strain ATCC 8743b / DSM 1359 / FGSC 10004 / NBRC 33097 / NRRL 1555)</name>
    <dbReference type="NCBI Taxonomy" id="763407"/>
    <lineage>
        <taxon>Eukaryota</taxon>
        <taxon>Fungi</taxon>
        <taxon>Fungi incertae sedis</taxon>
        <taxon>Mucoromycota</taxon>
        <taxon>Mucoromycotina</taxon>
        <taxon>Mucoromycetes</taxon>
        <taxon>Mucorales</taxon>
        <taxon>Phycomycetaceae</taxon>
        <taxon>Phycomyces</taxon>
    </lineage>
</organism>
<evidence type="ECO:0000256" key="3">
    <source>
        <dbReference type="PROSITE-ProRule" id="PRU10141"/>
    </source>
</evidence>
<dbReference type="Pfam" id="PF00069">
    <property type="entry name" value="Pkinase"/>
    <property type="match status" value="1"/>
</dbReference>
<comment type="similarity">
    <text evidence="4">Belongs to the protein kinase superfamily.</text>
</comment>
<dbReference type="PANTHER" id="PTHR24346">
    <property type="entry name" value="MAP/MICROTUBULE AFFINITY-REGULATING KINASE"/>
    <property type="match status" value="1"/>
</dbReference>
<keyword evidence="1 3" id="KW-0547">Nucleotide-binding</keyword>
<dbReference type="SUPFAM" id="SSF56112">
    <property type="entry name" value="Protein kinase-like (PK-like)"/>
    <property type="match status" value="1"/>
</dbReference>
<feature type="binding site" evidence="3">
    <location>
        <position position="37"/>
    </location>
    <ligand>
        <name>ATP</name>
        <dbReference type="ChEBI" id="CHEBI:30616"/>
    </ligand>
</feature>
<keyword evidence="4" id="KW-0723">Serine/threonine-protein kinase</keyword>
<evidence type="ECO:0000256" key="1">
    <source>
        <dbReference type="ARBA" id="ARBA00022741"/>
    </source>
</evidence>
<dbReference type="PANTHER" id="PTHR24346:SF76">
    <property type="entry name" value="NON-SPECIFIC SERINE_THREONINE PROTEIN KINASE"/>
    <property type="match status" value="1"/>
</dbReference>
<dbReference type="GO" id="GO:0004674">
    <property type="term" value="F:protein serine/threonine kinase activity"/>
    <property type="evidence" value="ECO:0007669"/>
    <property type="project" value="UniProtKB-KW"/>
</dbReference>
<gene>
    <name evidence="6" type="ORF">PHYBLDRAFT_92150</name>
</gene>
<dbReference type="GO" id="GO:0005737">
    <property type="term" value="C:cytoplasm"/>
    <property type="evidence" value="ECO:0007669"/>
    <property type="project" value="TreeGrafter"/>
</dbReference>
<proteinExistence type="inferred from homology"/>
<feature type="non-terminal residue" evidence="6">
    <location>
        <position position="275"/>
    </location>
</feature>
<reference evidence="7" key="1">
    <citation type="submission" date="2015-06" db="EMBL/GenBank/DDBJ databases">
        <title>Expansion of signal transduction pathways in fungi by whole-genome duplication.</title>
        <authorList>
            <consortium name="DOE Joint Genome Institute"/>
            <person name="Corrochano L.M."/>
            <person name="Kuo A."/>
            <person name="Marcet-Houben M."/>
            <person name="Polaino S."/>
            <person name="Salamov A."/>
            <person name="Villalobos J.M."/>
            <person name="Alvarez M.I."/>
            <person name="Avalos J."/>
            <person name="Benito E.P."/>
            <person name="Benoit I."/>
            <person name="Burger G."/>
            <person name="Camino L.P."/>
            <person name="Canovas D."/>
            <person name="Cerda-Olmedo E."/>
            <person name="Cheng J.-F."/>
            <person name="Dominguez A."/>
            <person name="Elias M."/>
            <person name="Eslava A.P."/>
            <person name="Glaser F."/>
            <person name="Grimwood J."/>
            <person name="Gutierrez G."/>
            <person name="Heitman J."/>
            <person name="Henrissat B."/>
            <person name="Iturriaga E.A."/>
            <person name="Lang B.F."/>
            <person name="Lavin J.L."/>
            <person name="Lee S."/>
            <person name="Li W."/>
            <person name="Lindquist E."/>
            <person name="Lopez-Garcia S."/>
            <person name="Luque E.M."/>
            <person name="Marcos A.T."/>
            <person name="Martin J."/>
            <person name="McCluskey K."/>
            <person name="Medina H.R."/>
            <person name="Miralles-Duran A."/>
            <person name="Miyazaki A."/>
            <person name="Munoz-Torres E."/>
            <person name="Oguiza J.A."/>
            <person name="Ohm R."/>
            <person name="Olmedo M."/>
            <person name="Orejas M."/>
            <person name="Ortiz-Castellanos L."/>
            <person name="Pisabarro A.G."/>
            <person name="Rodriguez-Romero J."/>
            <person name="Ruiz-Herrera J."/>
            <person name="Ruiz-Vazquez R."/>
            <person name="Sanz C."/>
            <person name="Schackwitz W."/>
            <person name="Schmutz J."/>
            <person name="Shahriari M."/>
            <person name="Shelest E."/>
            <person name="Silva-Franco F."/>
            <person name="Soanes D."/>
            <person name="Syed K."/>
            <person name="Tagua V.G."/>
            <person name="Talbot N.J."/>
            <person name="Thon M."/>
            <person name="De vries R.P."/>
            <person name="Wiebenga A."/>
            <person name="Yadav J.S."/>
            <person name="Braun E.L."/>
            <person name="Baker S."/>
            <person name="Garre V."/>
            <person name="Horwitz B."/>
            <person name="Torres-Martinez S."/>
            <person name="Idnurm A."/>
            <person name="Herrera-Estrella A."/>
            <person name="Gabaldon T."/>
            <person name="Grigoriev I.V."/>
        </authorList>
    </citation>
    <scope>NUCLEOTIDE SEQUENCE [LARGE SCALE GENOMIC DNA]</scope>
    <source>
        <strain evidence="7">NRRL 1555(-)</strain>
    </source>
</reference>
<dbReference type="PROSITE" id="PS50011">
    <property type="entry name" value="PROTEIN_KINASE_DOM"/>
    <property type="match status" value="1"/>
</dbReference>
<feature type="non-terminal residue" evidence="6">
    <location>
        <position position="1"/>
    </location>
</feature>
<name>A0A167LWM4_PHYB8</name>
<dbReference type="SMART" id="SM00220">
    <property type="entry name" value="S_TKc"/>
    <property type="match status" value="1"/>
</dbReference>
<accession>A0A167LWM4</accession>
<keyword evidence="4" id="KW-0808">Transferase</keyword>
<evidence type="ECO:0000313" key="6">
    <source>
        <dbReference type="EMBL" id="OAD71239.1"/>
    </source>
</evidence>
<dbReference type="STRING" id="763407.A0A167LWM4"/>
<evidence type="ECO:0000259" key="5">
    <source>
        <dbReference type="PROSITE" id="PS50011"/>
    </source>
</evidence>